<keyword evidence="3" id="KW-1185">Reference proteome</keyword>
<name>A0A967AHW7_9FLAO</name>
<gene>
    <name evidence="2" type="ORF">G7034_11030</name>
</gene>
<protein>
    <submittedName>
        <fullName evidence="2">DUF1566 domain-containing protein</fullName>
    </submittedName>
</protein>
<evidence type="ECO:0000313" key="2">
    <source>
        <dbReference type="EMBL" id="NGZ90781.1"/>
    </source>
</evidence>
<comment type="caution">
    <text evidence="2">The sequence shown here is derived from an EMBL/GenBank/DDBJ whole genome shotgun (WGS) entry which is preliminary data.</text>
</comment>
<dbReference type="Proteomes" id="UP000643701">
    <property type="component" value="Unassembled WGS sequence"/>
</dbReference>
<dbReference type="RefSeq" id="WP_166401014.1">
    <property type="nucleotide sequence ID" value="NZ_JAANAS010000105.1"/>
</dbReference>
<sequence>MKTKMNTTNVKTPFLQRGWGRLLLMLAFIGLNTANAQVGIGTTNPDASAILELEATDKVFLPPRLTTAQRDAIASPVVGSMIYNTDENCMQWYDNNGWYDGCSGPTYGTIASLDCAGAINNGTLTDGEAAAGVTTVIDYTGGNGLNHSGQTVNSTGVTGLTATLAPGTLATGAGSLTYTISGTPASDGTASFAINIGGQTCSLERTVIPPPPQVGDFREGGVVFYIFDSNDPGYVAGETHGLVAAIEDQSSSAEWGCYGTSISGADGNGIGSGAANTSAILADCSQPGIAAELCDNYTGGGYSDWFLPSIDELSLMYQNKTTIDATAVANGGSGFASAFYFSSTESDANNASTQKFDNGNLFNYLKLNSYSVRAVRAF</sequence>
<dbReference type="InterPro" id="IPR011460">
    <property type="entry name" value="Lcl_C"/>
</dbReference>
<proteinExistence type="predicted"/>
<feature type="domain" description="Lcl C-terminal" evidence="1">
    <location>
        <begin position="290"/>
        <end position="376"/>
    </location>
</feature>
<evidence type="ECO:0000259" key="1">
    <source>
        <dbReference type="Pfam" id="PF07603"/>
    </source>
</evidence>
<reference evidence="2" key="1">
    <citation type="submission" date="2020-03" db="EMBL/GenBank/DDBJ databases">
        <title>Psychroflexus Maritimus sp. nov., isolate from marine sediment.</title>
        <authorList>
            <person name="Zhong Y.-L."/>
        </authorList>
    </citation>
    <scope>NUCLEOTIDE SEQUENCE</scope>
    <source>
        <strain evidence="2">C1</strain>
    </source>
</reference>
<dbReference type="AlphaFoldDB" id="A0A967AHW7"/>
<organism evidence="2 3">
    <name type="scientific">Psychroflexus maritimus</name>
    <dbReference type="NCBI Taxonomy" id="2714865"/>
    <lineage>
        <taxon>Bacteria</taxon>
        <taxon>Pseudomonadati</taxon>
        <taxon>Bacteroidota</taxon>
        <taxon>Flavobacteriia</taxon>
        <taxon>Flavobacteriales</taxon>
        <taxon>Flavobacteriaceae</taxon>
        <taxon>Psychroflexus</taxon>
    </lineage>
</organism>
<evidence type="ECO:0000313" key="3">
    <source>
        <dbReference type="Proteomes" id="UP000643701"/>
    </source>
</evidence>
<accession>A0A967AHW7</accession>
<dbReference type="Pfam" id="PF07603">
    <property type="entry name" value="Lcl_C"/>
    <property type="match status" value="1"/>
</dbReference>
<dbReference type="EMBL" id="JAANAS010000105">
    <property type="protein sequence ID" value="NGZ90781.1"/>
    <property type="molecule type" value="Genomic_DNA"/>
</dbReference>